<feature type="region of interest" description="Disordered" evidence="1">
    <location>
        <begin position="356"/>
        <end position="375"/>
    </location>
</feature>
<feature type="region of interest" description="Disordered" evidence="1">
    <location>
        <begin position="1"/>
        <end position="21"/>
    </location>
</feature>
<proteinExistence type="predicted"/>
<feature type="region of interest" description="Disordered" evidence="1">
    <location>
        <begin position="226"/>
        <end position="346"/>
    </location>
</feature>
<feature type="region of interest" description="Disordered" evidence="1">
    <location>
        <begin position="84"/>
        <end position="207"/>
    </location>
</feature>
<protein>
    <submittedName>
        <fullName evidence="2">Uncharacterized protein</fullName>
    </submittedName>
</protein>
<feature type="compositionally biased region" description="Acidic residues" evidence="1">
    <location>
        <begin position="429"/>
        <end position="441"/>
    </location>
</feature>
<feature type="compositionally biased region" description="Basic and acidic residues" evidence="1">
    <location>
        <begin position="396"/>
        <end position="411"/>
    </location>
</feature>
<dbReference type="Proteomes" id="UP000269721">
    <property type="component" value="Unassembled WGS sequence"/>
</dbReference>
<name>A0A4P9WHV6_9FUNG</name>
<evidence type="ECO:0000313" key="2">
    <source>
        <dbReference type="EMBL" id="RKO91433.1"/>
    </source>
</evidence>
<gene>
    <name evidence="2" type="ORF">BDK51DRAFT_51980</name>
</gene>
<feature type="compositionally biased region" description="Polar residues" evidence="1">
    <location>
        <begin position="132"/>
        <end position="141"/>
    </location>
</feature>
<sequence>MPNTGGRMPNTGGRMTNAGDLGKDLAPLDLIDLEDFQRKDTLEAGTHRNTMLRIIIDSSHNSEACSDIANVDYGKYAEVAGPELQLRTPDPIGPQHAKPGQVSPKSGPNPTLSDPAPDSPAFLDSAPEEAQTLIQRSSDVQSMGAICGPNSRGPTSSTSNSDQKAERQSLGGDRPVQDIEDGLASSTNGSEKSEEDSSQHCSDHKDGTVVLRGVFCDGLFVHTIRKKSFPVPSSTSEEGGPSLQDVVEKTAPRSTGYKVKPVSEVDETPGFQVLSQGPGDGLVNEQKISTGSGQTSRAGPSSDRPPSESKDPISSTPSCSDTSSSGKGLERTTSSGPGRCSPPVWKASWIVRSRANDVSTRREALQSFVDPHIQEEEDRFVSFAKEQNRLCTGSKSRQDLGADDGTVDHPESSASDADGDSSASITAEGSEDDAVSDEEDAQDMLRDLSFQDEDILEHQMFKVETDHLEDSYDRARQYVESALDTKGVHIRQADFTMDLGTCCAFDGLSRFLEANYLADPDCHVINDRTHTGKDCVSIVFRKGEKIVRRYKFYNKLAQCWQTQNNTTTIGTHIHTLLFPYNEQMRETYARAQPFGWCRVECTFYDVTEFLDFEAEVLAFRDVVESSGCLFECSVADQWKAFAEHLTRSIVVISKTTREVAVGLWCNTDTRRIGGALTKIDKETDITSGEFRNKMAAKYSYRNGGVVSVVYIEELDKADARAYAKTKDEERNHPTTMTVKPVVRHVQGFKVFAHPKEAKVHMREWGYLPQPNVVLAHHGHWDLRRKPVRKVGGVCIILGAPLLDWDKTRDAVLEAEMTVSRFRYRMGSWAIKLVELPVDTKIRVQVIVVMQTSTPPYRPFVTLVQAQETLSFPYRVLASNAFITKKVEMLLAQRALHYHPDEGYLTSKTGCWIFEFVAGPSKEFVIDGKKVRGAKFADFRINPQVYTGDDARKTDEQIGNPEPEKLLACTLLSRAGLLSVDHTARPGGRIKVRSMSRISYRARTRYLLNCRLVEEDLDFNCICTPHLTKLLDAEYERLMEVGNMFELSVGAKMPAEADGHRYCTYVLHAP</sequence>
<feature type="compositionally biased region" description="Polar residues" evidence="1">
    <location>
        <begin position="103"/>
        <end position="112"/>
    </location>
</feature>
<reference evidence="3" key="1">
    <citation type="journal article" date="2018" name="Nat. Microbiol.">
        <title>Leveraging single-cell genomics to expand the fungal tree of life.</title>
        <authorList>
            <person name="Ahrendt S.R."/>
            <person name="Quandt C.A."/>
            <person name="Ciobanu D."/>
            <person name="Clum A."/>
            <person name="Salamov A."/>
            <person name="Andreopoulos B."/>
            <person name="Cheng J.F."/>
            <person name="Woyke T."/>
            <person name="Pelin A."/>
            <person name="Henrissat B."/>
            <person name="Reynolds N.K."/>
            <person name="Benny G.L."/>
            <person name="Smith M.E."/>
            <person name="James T.Y."/>
            <person name="Grigoriev I.V."/>
        </authorList>
    </citation>
    <scope>NUCLEOTIDE SEQUENCE [LARGE SCALE GENOMIC DNA]</scope>
</reference>
<feature type="region of interest" description="Disordered" evidence="1">
    <location>
        <begin position="391"/>
        <end position="441"/>
    </location>
</feature>
<feature type="compositionally biased region" description="Polar residues" evidence="1">
    <location>
        <begin position="286"/>
        <end position="299"/>
    </location>
</feature>
<accession>A0A4P9WHV6</accession>
<dbReference type="AlphaFoldDB" id="A0A4P9WHV6"/>
<keyword evidence="3" id="KW-1185">Reference proteome</keyword>
<dbReference type="EMBL" id="KZ995070">
    <property type="protein sequence ID" value="RKO91433.1"/>
    <property type="molecule type" value="Genomic_DNA"/>
</dbReference>
<feature type="compositionally biased region" description="Low complexity" evidence="1">
    <location>
        <begin position="312"/>
        <end position="325"/>
    </location>
</feature>
<evidence type="ECO:0000256" key="1">
    <source>
        <dbReference type="SAM" id="MobiDB-lite"/>
    </source>
</evidence>
<feature type="compositionally biased region" description="Basic and acidic residues" evidence="1">
    <location>
        <begin position="191"/>
        <end position="207"/>
    </location>
</feature>
<feature type="compositionally biased region" description="Polar residues" evidence="1">
    <location>
        <begin position="152"/>
        <end position="162"/>
    </location>
</feature>
<feature type="compositionally biased region" description="Low complexity" evidence="1">
    <location>
        <begin position="412"/>
        <end position="428"/>
    </location>
</feature>
<organism evidence="2 3">
    <name type="scientific">Blyttiomyces helicus</name>
    <dbReference type="NCBI Taxonomy" id="388810"/>
    <lineage>
        <taxon>Eukaryota</taxon>
        <taxon>Fungi</taxon>
        <taxon>Fungi incertae sedis</taxon>
        <taxon>Chytridiomycota</taxon>
        <taxon>Chytridiomycota incertae sedis</taxon>
        <taxon>Chytridiomycetes</taxon>
        <taxon>Chytridiomycetes incertae sedis</taxon>
        <taxon>Blyttiomyces</taxon>
    </lineage>
</organism>
<evidence type="ECO:0000313" key="3">
    <source>
        <dbReference type="Proteomes" id="UP000269721"/>
    </source>
</evidence>